<dbReference type="Gene3D" id="3.40.50.300">
    <property type="entry name" value="P-loop containing nucleotide triphosphate hydrolases"/>
    <property type="match status" value="2"/>
</dbReference>
<dbReference type="GO" id="GO:0051301">
    <property type="term" value="P:cell division"/>
    <property type="evidence" value="ECO:0007669"/>
    <property type="project" value="UniProtKB-KW"/>
</dbReference>
<dbReference type="GO" id="GO:0005634">
    <property type="term" value="C:nucleus"/>
    <property type="evidence" value="ECO:0007669"/>
    <property type="project" value="UniProtKB-SubCell"/>
</dbReference>
<dbReference type="GO" id="GO:0005524">
    <property type="term" value="F:ATP binding"/>
    <property type="evidence" value="ECO:0007669"/>
    <property type="project" value="InterPro"/>
</dbReference>
<feature type="coiled-coil region" evidence="8">
    <location>
        <begin position="990"/>
        <end position="1059"/>
    </location>
</feature>
<evidence type="ECO:0000256" key="1">
    <source>
        <dbReference type="ARBA" id="ARBA00004123"/>
    </source>
</evidence>
<evidence type="ECO:0000256" key="5">
    <source>
        <dbReference type="ARBA" id="ARBA00023242"/>
    </source>
</evidence>
<feature type="domain" description="SMC hinge" evidence="9">
    <location>
        <begin position="513"/>
        <end position="632"/>
    </location>
</feature>
<keyword evidence="4 8" id="KW-0175">Coiled coil</keyword>
<dbReference type="Gene3D" id="3.30.70.1620">
    <property type="match status" value="1"/>
</dbReference>
<dbReference type="Gene3D" id="1.20.1060.20">
    <property type="match status" value="1"/>
</dbReference>
<dbReference type="Proteomes" id="UP001432146">
    <property type="component" value="Unassembled WGS sequence"/>
</dbReference>
<dbReference type="AlphaFoldDB" id="A0AAW0ZLT1"/>
<feature type="coiled-coil region" evidence="8">
    <location>
        <begin position="457"/>
        <end position="491"/>
    </location>
</feature>
<comment type="similarity">
    <text evidence="7">Belongs to the SMC family.</text>
</comment>
<dbReference type="InterPro" id="IPR024704">
    <property type="entry name" value="SMC"/>
</dbReference>
<protein>
    <recommendedName>
        <fullName evidence="7">Structural maintenance of chromosomes protein</fullName>
    </recommendedName>
</protein>
<gene>
    <name evidence="10" type="ORF">QLX08_008158</name>
</gene>
<dbReference type="SMART" id="SM00968">
    <property type="entry name" value="SMC_hinge"/>
    <property type="match status" value="1"/>
</dbReference>
<dbReference type="GO" id="GO:0016887">
    <property type="term" value="F:ATP hydrolysis activity"/>
    <property type="evidence" value="ECO:0007669"/>
    <property type="project" value="InterPro"/>
</dbReference>
<dbReference type="PANTHER" id="PTHR18937">
    <property type="entry name" value="STRUCTURAL MAINTENANCE OF CHROMOSOMES SMC FAMILY MEMBER"/>
    <property type="match status" value="1"/>
</dbReference>
<dbReference type="Pfam" id="PF02463">
    <property type="entry name" value="SMC_N"/>
    <property type="match status" value="2"/>
</dbReference>
<proteinExistence type="inferred from homology"/>
<sequence>MQVQLDRIIIFNFKSFKGEVTVGPIKPFTAIIGANGSGKSNIMDAISFVMGEKAKNLRVKQLNELIYGTFRGVPIGHRAYVTAVFVFEDSSVETFTRTIYHTSSEYKINDQVVAAQLYMSKLKKLNLNVKTKNFLVFQGAIDSTLMKTPKEYTHMFEEISNSIELKEEYERLKNEIVKEENEIKYLYKSKKDLLSRKKYVSLEKKEADKYKKLHNQYLSKKTELYLFELFHIQKDTEDLHVTLKATELKLIKYKTDKDNESGVLKERKRQLKIALETLENIEQDLFNLENGVKMKQTNLLEAKEKVSYCEQKFNSISRKLSEARESNKSHLKAIKELMQRKDELMQMKSKLEEDIATHLLSQGSSIQLNDIQVEEYFHLKQTAGAQCSENIQVCISLKREQSVNQNKLDNENRKKYELEATLQQKSILKGETERRIKSLQQCMDENQDMLTNKINTKYNLENMIVKEKKDVESIQQELQRLSEQLDSVKLDKFTISRLIKGEETIKILQNLFTGVYDRLYKLCKPIHPKYDVAMTKVLGKYCNSIIVSTNKVAVQCINYLKEQKIGTETFLPVESLKVEPIKKNLRGITNPKNVKLLYDVLNFEHREINNVILFVTKNTLVCETSEDAIILADEMEPTKINCVTLDGTYYTKHGIISGGQVELLKKAEIWNEKNLVQLKSKKIVLMEELRKKMKISQNESEIITLDIQIQSLTNKLNYCRFDLRDSENKTLTFQNEIDIVKNELKLINNNITLIKNDMMKKAHDIQNIEKSMMNIEDTVFKKFCEKVNISNIRQYEEGYLKYHQEQTKKKLELEEQYSRIENLLKFEKDRDTKSITLKIEKDLNTVKNELEKARQNEVLCTENTEYESNKLNNLRSKCNEAKINVNEQTKNVNECRYNIGIIAKSIINTEKELIVITTNIKKKKAKYHAILKNCKMENVTIPLLSGCNVNNFEDVQILRMSDSTQNTDIQDIFIPIDFKILSEDIRTRTDEKVINLKSKLMEEVEKLQNEMQSIKNPNFKAHKEIEFAVEKLKDTNFKYQEGRKKMNAIKKQFETVKQERYNRFTRSLEYVATELDSIYKCLVKSQSAQATLIPDNPEEPYLAGLNYSCVMPGKRYQSFSNLSGGEKTLATLAILFAIHSFRPAPFCVLDEIDAALDTINIKNVVQFICSKKDEMQFIIVSLNQQLYSHADALIGVCSDTTGECPESLIYTLSLKEYSTSYEK</sequence>
<dbReference type="GO" id="GO:0007062">
    <property type="term" value="P:sister chromatid cohesion"/>
    <property type="evidence" value="ECO:0007669"/>
    <property type="project" value="TreeGrafter"/>
</dbReference>
<dbReference type="GO" id="GO:0003677">
    <property type="term" value="F:DNA binding"/>
    <property type="evidence" value="ECO:0007669"/>
    <property type="project" value="TreeGrafter"/>
</dbReference>
<evidence type="ECO:0000256" key="3">
    <source>
        <dbReference type="ARBA" id="ARBA00022776"/>
    </source>
</evidence>
<reference evidence="10 11" key="1">
    <citation type="submission" date="2024-05" db="EMBL/GenBank/DDBJ databases">
        <title>The nuclear and mitochondrial genome assemblies of Tetragonisca angustula (Apidae: Meliponini), a tiny yet remarkable pollinator in the Neotropics.</title>
        <authorList>
            <person name="Ferrari R."/>
            <person name="Ricardo P.C."/>
            <person name="Dias F.C."/>
            <person name="Araujo N.S."/>
            <person name="Soares D.O."/>
            <person name="Zhou Q.-S."/>
            <person name="Zhu C.-D."/>
            <person name="Coutinho L."/>
            <person name="Airas M.C."/>
            <person name="Batista T.M."/>
        </authorList>
    </citation>
    <scope>NUCLEOTIDE SEQUENCE [LARGE SCALE GENOMIC DNA]</scope>
    <source>
        <strain evidence="10">ASF017062</strain>
        <tissue evidence="10">Abdomen</tissue>
    </source>
</reference>
<keyword evidence="11" id="KW-1185">Reference proteome</keyword>
<evidence type="ECO:0000313" key="10">
    <source>
        <dbReference type="EMBL" id="KAK9298570.1"/>
    </source>
</evidence>
<evidence type="ECO:0000256" key="7">
    <source>
        <dbReference type="PIRNR" id="PIRNR005719"/>
    </source>
</evidence>
<name>A0AAW0ZLT1_9HYME</name>
<dbReference type="SUPFAM" id="SSF52540">
    <property type="entry name" value="P-loop containing nucleoside triphosphate hydrolases"/>
    <property type="match status" value="1"/>
</dbReference>
<dbReference type="EMBL" id="JAWNGG020000172">
    <property type="protein sequence ID" value="KAK9298570.1"/>
    <property type="molecule type" value="Genomic_DNA"/>
</dbReference>
<organism evidence="10 11">
    <name type="scientific">Tetragonisca angustula</name>
    <dbReference type="NCBI Taxonomy" id="166442"/>
    <lineage>
        <taxon>Eukaryota</taxon>
        <taxon>Metazoa</taxon>
        <taxon>Ecdysozoa</taxon>
        <taxon>Arthropoda</taxon>
        <taxon>Hexapoda</taxon>
        <taxon>Insecta</taxon>
        <taxon>Pterygota</taxon>
        <taxon>Neoptera</taxon>
        <taxon>Endopterygota</taxon>
        <taxon>Hymenoptera</taxon>
        <taxon>Apocrita</taxon>
        <taxon>Aculeata</taxon>
        <taxon>Apoidea</taxon>
        <taxon>Anthophila</taxon>
        <taxon>Apidae</taxon>
        <taxon>Tetragonisca</taxon>
    </lineage>
</organism>
<feature type="coiled-coil region" evidence="8">
    <location>
        <begin position="155"/>
        <end position="189"/>
    </location>
</feature>
<dbReference type="PIRSF" id="PIRSF005719">
    <property type="entry name" value="SMC"/>
    <property type="match status" value="1"/>
</dbReference>
<dbReference type="InterPro" id="IPR003395">
    <property type="entry name" value="RecF/RecN/SMC_N"/>
</dbReference>
<dbReference type="InterPro" id="IPR010935">
    <property type="entry name" value="SMC_hinge"/>
</dbReference>
<feature type="coiled-coil region" evidence="8">
    <location>
        <begin position="320"/>
        <end position="354"/>
    </location>
</feature>
<evidence type="ECO:0000256" key="8">
    <source>
        <dbReference type="SAM" id="Coils"/>
    </source>
</evidence>
<dbReference type="PANTHER" id="PTHR18937:SF12">
    <property type="entry name" value="STRUCTURAL MAINTENANCE OF CHROMOSOMES PROTEIN"/>
    <property type="match status" value="1"/>
</dbReference>
<evidence type="ECO:0000313" key="11">
    <source>
        <dbReference type="Proteomes" id="UP001432146"/>
    </source>
</evidence>
<dbReference type="GO" id="GO:0008278">
    <property type="term" value="C:cohesin complex"/>
    <property type="evidence" value="ECO:0007669"/>
    <property type="project" value="TreeGrafter"/>
</dbReference>
<keyword evidence="2" id="KW-0132">Cell division</keyword>
<accession>A0AAW0ZLT1</accession>
<keyword evidence="3" id="KW-0498">Mitosis</keyword>
<dbReference type="SUPFAM" id="SSF75553">
    <property type="entry name" value="Smc hinge domain"/>
    <property type="match status" value="1"/>
</dbReference>
<keyword evidence="5 7" id="KW-0539">Nucleus</keyword>
<feature type="coiled-coil region" evidence="8">
    <location>
        <begin position="264"/>
        <end position="291"/>
    </location>
</feature>
<dbReference type="InterPro" id="IPR036277">
    <property type="entry name" value="SMC_hinge_sf"/>
</dbReference>
<comment type="subcellular location">
    <subcellularLocation>
        <location evidence="1 7">Nucleus</location>
    </subcellularLocation>
</comment>
<keyword evidence="6" id="KW-0131">Cell cycle</keyword>
<comment type="caution">
    <text evidence="10">The sequence shown here is derived from an EMBL/GenBank/DDBJ whole genome shotgun (WGS) entry which is preliminary data.</text>
</comment>
<dbReference type="InterPro" id="IPR027417">
    <property type="entry name" value="P-loop_NTPase"/>
</dbReference>
<evidence type="ECO:0000256" key="6">
    <source>
        <dbReference type="ARBA" id="ARBA00023306"/>
    </source>
</evidence>
<evidence type="ECO:0000256" key="4">
    <source>
        <dbReference type="ARBA" id="ARBA00023054"/>
    </source>
</evidence>
<evidence type="ECO:0000259" key="9">
    <source>
        <dbReference type="SMART" id="SM00968"/>
    </source>
</evidence>
<feature type="coiled-coil region" evidence="8">
    <location>
        <begin position="803"/>
        <end position="891"/>
    </location>
</feature>
<dbReference type="Pfam" id="PF06470">
    <property type="entry name" value="SMC_hinge"/>
    <property type="match status" value="1"/>
</dbReference>
<evidence type="ECO:0000256" key="2">
    <source>
        <dbReference type="ARBA" id="ARBA00022618"/>
    </source>
</evidence>